<proteinExistence type="predicted"/>
<reference evidence="1" key="1">
    <citation type="submission" date="2022-10" db="EMBL/GenBank/DDBJ databases">
        <title>Complete Genome of Trichothecium roseum strain YXFP-22015, a Plant Pathogen Isolated from Citrus.</title>
        <authorList>
            <person name="Wang Y."/>
            <person name="Zhu L."/>
        </authorList>
    </citation>
    <scope>NUCLEOTIDE SEQUENCE</scope>
    <source>
        <strain evidence="1">YXFP-22015</strain>
    </source>
</reference>
<dbReference type="EMBL" id="CM047940">
    <property type="protein sequence ID" value="KAI9903957.1"/>
    <property type="molecule type" value="Genomic_DNA"/>
</dbReference>
<evidence type="ECO:0000313" key="2">
    <source>
        <dbReference type="Proteomes" id="UP001163324"/>
    </source>
</evidence>
<organism evidence="1 2">
    <name type="scientific">Trichothecium roseum</name>
    <dbReference type="NCBI Taxonomy" id="47278"/>
    <lineage>
        <taxon>Eukaryota</taxon>
        <taxon>Fungi</taxon>
        <taxon>Dikarya</taxon>
        <taxon>Ascomycota</taxon>
        <taxon>Pezizomycotina</taxon>
        <taxon>Sordariomycetes</taxon>
        <taxon>Hypocreomycetidae</taxon>
        <taxon>Hypocreales</taxon>
        <taxon>Hypocreales incertae sedis</taxon>
        <taxon>Trichothecium</taxon>
    </lineage>
</organism>
<sequence>MSPAVPPNPAPDQESSATNSSDLHHHHHHHHHRDSGFPVPKLRLEIHDLTHPGASLFLDASHNASSLLLSATHDVLSTLYLPPSDQPPAAAAAVAAVNPPPSIRSVTLILRDMPGVAHTCGTDLDPAYHKEIHLSLRHLHAVRPAARLPAEIAGVVTHELVHCFQHDGAGTCPGGLIEGVADWVRLRCGLAPPHWKRTAADEGTGWDSGYERTAYFLDYLEDRYGDGTVRGLNEKLGLAKYEEKAFWTELVGCEVQQLWQGYRDKLLKGD</sequence>
<comment type="caution">
    <text evidence="1">The sequence shown here is derived from an EMBL/GenBank/DDBJ whole genome shotgun (WGS) entry which is preliminary data.</text>
</comment>
<keyword evidence="2" id="KW-1185">Reference proteome</keyword>
<evidence type="ECO:0000313" key="1">
    <source>
        <dbReference type="EMBL" id="KAI9903957.1"/>
    </source>
</evidence>
<name>A0ACC0VBY7_9HYPO</name>
<gene>
    <name evidence="1" type="ORF">N3K66_000486</name>
</gene>
<accession>A0ACC0VBY7</accession>
<protein>
    <submittedName>
        <fullName evidence="1">Uncharacterized protein</fullName>
    </submittedName>
</protein>
<dbReference type="Proteomes" id="UP001163324">
    <property type="component" value="Chromosome 1"/>
</dbReference>